<keyword evidence="1" id="KW-0560">Oxidoreductase</keyword>
<dbReference type="SUPFAM" id="SSF51735">
    <property type="entry name" value="NAD(P)-binding Rossmann-fold domains"/>
    <property type="match status" value="1"/>
</dbReference>
<evidence type="ECO:0000313" key="4">
    <source>
        <dbReference type="Proteomes" id="UP001501004"/>
    </source>
</evidence>
<evidence type="ECO:0000256" key="1">
    <source>
        <dbReference type="ARBA" id="ARBA00023002"/>
    </source>
</evidence>
<proteinExistence type="predicted"/>
<dbReference type="InterPro" id="IPR051267">
    <property type="entry name" value="STEAP_metalloreductase"/>
</dbReference>
<dbReference type="PANTHER" id="PTHR14239">
    <property type="entry name" value="DUDULIN-RELATED"/>
    <property type="match status" value="1"/>
</dbReference>
<evidence type="ECO:0000259" key="2">
    <source>
        <dbReference type="Pfam" id="PF03807"/>
    </source>
</evidence>
<evidence type="ECO:0000313" key="3">
    <source>
        <dbReference type="EMBL" id="GAA3748111.1"/>
    </source>
</evidence>
<dbReference type="Proteomes" id="UP001501004">
    <property type="component" value="Unassembled WGS sequence"/>
</dbReference>
<name>A0ABP7FUW3_9MICO</name>
<dbReference type="PANTHER" id="PTHR14239:SF10">
    <property type="entry name" value="REDUCTASE"/>
    <property type="match status" value="1"/>
</dbReference>
<organism evidence="3 4">
    <name type="scientific">Leifsonella bigeumensis</name>
    <dbReference type="NCBI Taxonomy" id="433643"/>
    <lineage>
        <taxon>Bacteria</taxon>
        <taxon>Bacillati</taxon>
        <taxon>Actinomycetota</taxon>
        <taxon>Actinomycetes</taxon>
        <taxon>Micrococcales</taxon>
        <taxon>Microbacteriaceae</taxon>
        <taxon>Leifsonella</taxon>
    </lineage>
</organism>
<dbReference type="RefSeq" id="WP_344757060.1">
    <property type="nucleotide sequence ID" value="NZ_BAABAE010000003.1"/>
</dbReference>
<comment type="caution">
    <text evidence="3">The sequence shown here is derived from an EMBL/GenBank/DDBJ whole genome shotgun (WGS) entry which is preliminary data.</text>
</comment>
<dbReference type="EMBL" id="BAABAE010000003">
    <property type="protein sequence ID" value="GAA3748111.1"/>
    <property type="molecule type" value="Genomic_DNA"/>
</dbReference>
<dbReference type="Pfam" id="PF03807">
    <property type="entry name" value="F420_oxidored"/>
    <property type="match status" value="1"/>
</dbReference>
<dbReference type="InterPro" id="IPR028939">
    <property type="entry name" value="P5C_Rdtase_cat_N"/>
</dbReference>
<gene>
    <name evidence="3" type="ORF">GCM10022239_24470</name>
</gene>
<accession>A0ABP7FUW3</accession>
<sequence length="207" mass="20905">MSTISIVGAGNVARGIATRALAAGYEVELLVRNEEQGRALAGELGGNVSVAGIGAEVAGDIVAIAVPWSAVAGIVSAFGGFAGKTVVDATNPLNADFTGLDTDADTSGAEEIAKLAPQAKVVKAFNTVFAGNVVAGEKNGEALDLLVAADDAEAKAAVVAFAEKAGFRVIDTGALSQARTMEALAWLHMQLQFTRGTNFASAITIVD</sequence>
<protein>
    <submittedName>
        <fullName evidence="3">NAD(P)-binding domain-containing protein</fullName>
    </submittedName>
</protein>
<dbReference type="InterPro" id="IPR036291">
    <property type="entry name" value="NAD(P)-bd_dom_sf"/>
</dbReference>
<keyword evidence="4" id="KW-1185">Reference proteome</keyword>
<dbReference type="Gene3D" id="3.40.50.720">
    <property type="entry name" value="NAD(P)-binding Rossmann-like Domain"/>
    <property type="match status" value="1"/>
</dbReference>
<reference evidence="4" key="1">
    <citation type="journal article" date="2019" name="Int. J. Syst. Evol. Microbiol.">
        <title>The Global Catalogue of Microorganisms (GCM) 10K type strain sequencing project: providing services to taxonomists for standard genome sequencing and annotation.</title>
        <authorList>
            <consortium name="The Broad Institute Genomics Platform"/>
            <consortium name="The Broad Institute Genome Sequencing Center for Infectious Disease"/>
            <person name="Wu L."/>
            <person name="Ma J."/>
        </authorList>
    </citation>
    <scope>NUCLEOTIDE SEQUENCE [LARGE SCALE GENOMIC DNA]</scope>
    <source>
        <strain evidence="4">JCM 16949</strain>
    </source>
</reference>
<feature type="domain" description="Pyrroline-5-carboxylate reductase catalytic N-terminal" evidence="2">
    <location>
        <begin position="3"/>
        <end position="92"/>
    </location>
</feature>